<dbReference type="InterPro" id="IPR012337">
    <property type="entry name" value="RNaseH-like_sf"/>
</dbReference>
<evidence type="ECO:0000256" key="3">
    <source>
        <dbReference type="SAM" id="MobiDB-lite"/>
    </source>
</evidence>
<accession>A0ABQ5DLL0</accession>
<feature type="compositionally biased region" description="Acidic residues" evidence="3">
    <location>
        <begin position="313"/>
        <end position="334"/>
    </location>
</feature>
<reference evidence="5" key="2">
    <citation type="submission" date="2022-01" db="EMBL/GenBank/DDBJ databases">
        <authorList>
            <person name="Yamashiro T."/>
            <person name="Shiraishi A."/>
            <person name="Satake H."/>
            <person name="Nakayama K."/>
        </authorList>
    </citation>
    <scope>NUCLEOTIDE SEQUENCE</scope>
</reference>
<keyword evidence="2" id="KW-0378">Hydrolase</keyword>
<dbReference type="PANTHER" id="PTHR42648:SF27">
    <property type="entry name" value="RNA-DIRECTED DNA POLYMERASE"/>
    <property type="match status" value="1"/>
</dbReference>
<protein>
    <submittedName>
        <fullName evidence="5">Zinc finger, CCHC-type containing protein</fullName>
    </submittedName>
</protein>
<dbReference type="EMBL" id="BQNB010015442">
    <property type="protein sequence ID" value="GJT40091.1"/>
    <property type="molecule type" value="Genomic_DNA"/>
</dbReference>
<feature type="region of interest" description="Disordered" evidence="3">
    <location>
        <begin position="354"/>
        <end position="384"/>
    </location>
</feature>
<dbReference type="Pfam" id="PF07727">
    <property type="entry name" value="RVT_2"/>
    <property type="match status" value="1"/>
</dbReference>
<evidence type="ECO:0000256" key="1">
    <source>
        <dbReference type="ARBA" id="ARBA00022723"/>
    </source>
</evidence>
<dbReference type="PANTHER" id="PTHR42648">
    <property type="entry name" value="TRANSPOSASE, PUTATIVE-RELATED"/>
    <property type="match status" value="1"/>
</dbReference>
<dbReference type="CDD" id="cd09272">
    <property type="entry name" value="RNase_HI_RT_Ty1"/>
    <property type="match status" value="1"/>
</dbReference>
<evidence type="ECO:0000313" key="5">
    <source>
        <dbReference type="EMBL" id="GJT40091.1"/>
    </source>
</evidence>
<evidence type="ECO:0000256" key="2">
    <source>
        <dbReference type="ARBA" id="ARBA00022801"/>
    </source>
</evidence>
<dbReference type="InterPro" id="IPR001584">
    <property type="entry name" value="Integrase_cat-core"/>
</dbReference>
<dbReference type="Proteomes" id="UP001151760">
    <property type="component" value="Unassembled WGS sequence"/>
</dbReference>
<feature type="compositionally biased region" description="Basic and acidic residues" evidence="3">
    <location>
        <begin position="354"/>
        <end position="365"/>
    </location>
</feature>
<keyword evidence="6" id="KW-1185">Reference proteome</keyword>
<feature type="region of interest" description="Disordered" evidence="3">
    <location>
        <begin position="556"/>
        <end position="596"/>
    </location>
</feature>
<evidence type="ECO:0000313" key="6">
    <source>
        <dbReference type="Proteomes" id="UP001151760"/>
    </source>
</evidence>
<dbReference type="InterPro" id="IPR057670">
    <property type="entry name" value="SH3_retrovirus"/>
</dbReference>
<feature type="domain" description="Integrase catalytic" evidence="4">
    <location>
        <begin position="644"/>
        <end position="732"/>
    </location>
</feature>
<feature type="compositionally biased region" description="Acidic residues" evidence="3">
    <location>
        <begin position="366"/>
        <end position="376"/>
    </location>
</feature>
<dbReference type="InterPro" id="IPR036397">
    <property type="entry name" value="RNaseH_sf"/>
</dbReference>
<evidence type="ECO:0000259" key="4">
    <source>
        <dbReference type="PROSITE" id="PS50994"/>
    </source>
</evidence>
<dbReference type="InterPro" id="IPR013103">
    <property type="entry name" value="RVT_2"/>
</dbReference>
<feature type="compositionally biased region" description="Basic residues" evidence="3">
    <location>
        <begin position="561"/>
        <end position="571"/>
    </location>
</feature>
<dbReference type="Gene3D" id="3.30.420.10">
    <property type="entry name" value="Ribonuclease H-like superfamily/Ribonuclease H"/>
    <property type="match status" value="1"/>
</dbReference>
<dbReference type="SUPFAM" id="SSF53098">
    <property type="entry name" value="Ribonuclease H-like"/>
    <property type="match status" value="1"/>
</dbReference>
<organism evidence="5 6">
    <name type="scientific">Tanacetum coccineum</name>
    <dbReference type="NCBI Taxonomy" id="301880"/>
    <lineage>
        <taxon>Eukaryota</taxon>
        <taxon>Viridiplantae</taxon>
        <taxon>Streptophyta</taxon>
        <taxon>Embryophyta</taxon>
        <taxon>Tracheophyta</taxon>
        <taxon>Spermatophyta</taxon>
        <taxon>Magnoliopsida</taxon>
        <taxon>eudicotyledons</taxon>
        <taxon>Gunneridae</taxon>
        <taxon>Pentapetalae</taxon>
        <taxon>asterids</taxon>
        <taxon>campanulids</taxon>
        <taxon>Asterales</taxon>
        <taxon>Asteraceae</taxon>
        <taxon>Asteroideae</taxon>
        <taxon>Anthemideae</taxon>
        <taxon>Anthemidinae</taxon>
        <taxon>Tanacetum</taxon>
    </lineage>
</organism>
<feature type="region of interest" description="Disordered" evidence="3">
    <location>
        <begin position="278"/>
        <end position="337"/>
    </location>
</feature>
<sequence length="1135" mass="128981">MTPDEIQQAARDEALVSTNDRVKIVSCNMRIDPSLKQKEATYQFQLDNKNFKIGVELFHKIFSISPRVPNKEFVPPPPHDALVTFLKSLGYKGSLEFVVDLCFDNQEFKSCEACSIRRMLIMPSYFGKTSSTKLTTCKQVLGDMKACPILDLPKSSSITSFLNTNPFTRDTAYQTYLAISTGIIAPKKDRKGKKTIAIPKKKGLIIAEKITCDEGYDESNNEQKRMLIRRRSTGVIIRENSNVSKKKTLDETQKLKGIELLSDAVQLALDTQKVIKSNKRDIGTQQPSKGSSEGAGITLEVPDETKGKTAAQADDDDDWGSETESEKADDEEKAIDDKDINDCEIEWLLTDDEKKTDDDKVHEETHDDEEMQDDDEEKKVDDKSEDIDVGLCSCHTDIYTTGNTSEEKLAHLEQPLIPLPYPVASQAARDAYNTLLDAQNEVVCLMLGSMSSKLQRALKNYKAYDMIQELKTMFEEQAKQELLERVKAFHACYAIPNELGVSLILNSLNKDYDQFVQNYNMHSMGNTIGELHAMLKLHEKGIPKKAETPAVLAIREDKIQNNKRKPRRAKGKDKGNNKLAYAPKPKIPPPPKRDNPAKDFIYHHCKEGLIGSKKLKHGALSLYMGNGMRAAVEAIGNFDLILHSEYLSHEFVNHMKSCCIVSQLTPPYAPQHNGVSERRNQTLLDMFRSMMNLITLLKSFWGYALESAARILNMVPTKKVERTPYEIWHRKAPKLSYLRVWDCEALMKQDAPEKLDPRSIKCIFVGYPKETMGYYFYYPPENKIFVARNTEFFENNLIVQEASGSHGLLKISRSNEGLELIQEEDTQHSKNTSEEHNEVLPIEEHELGDRNEPPNYKATLSDTEYDKWLKAINTKMQSMKDKQVWILVKLPPNGQNVGSKWIFKKKTDMDGSVHTFKARLQASRSWNKRFDVKIKNIGFTQNPDEPCVYLKSSGSSVAFLILYVDDILLMGNNVTMLQEVKSWLYKDDTKSHTGYVFVLNDGAVDWKSAKQSTTAMSSKEAEYIVVVEASMEAVWMRKFIDGLGDVVPLNKRPMEMLCDNEPAIEIVADPGILKGARNFQRKYYYIREVIQEREIVLKKVHTDDNVADPFTKPMSYDKHYKHVMAIGIVPASSLM</sequence>
<dbReference type="Pfam" id="PF25597">
    <property type="entry name" value="SH3_retrovirus"/>
    <property type="match status" value="1"/>
</dbReference>
<keyword evidence="1" id="KW-0479">Metal-binding</keyword>
<comment type="caution">
    <text evidence="5">The sequence shown here is derived from an EMBL/GenBank/DDBJ whole genome shotgun (WGS) entry which is preliminary data.</text>
</comment>
<reference evidence="5" key="1">
    <citation type="journal article" date="2022" name="Int. J. Mol. Sci.">
        <title>Draft Genome of Tanacetum Coccineum: Genomic Comparison of Closely Related Tanacetum-Family Plants.</title>
        <authorList>
            <person name="Yamashiro T."/>
            <person name="Shiraishi A."/>
            <person name="Nakayama K."/>
            <person name="Satake H."/>
        </authorList>
    </citation>
    <scope>NUCLEOTIDE SEQUENCE</scope>
</reference>
<dbReference type="PROSITE" id="PS50994">
    <property type="entry name" value="INTEGRASE"/>
    <property type="match status" value="1"/>
</dbReference>
<dbReference type="InterPro" id="IPR039537">
    <property type="entry name" value="Retrotran_Ty1/copia-like"/>
</dbReference>
<proteinExistence type="predicted"/>
<gene>
    <name evidence="5" type="ORF">Tco_0939956</name>
</gene>
<name>A0ABQ5DLL0_9ASTR</name>